<accession>A0A1F6UMV8</accession>
<dbReference type="InterPro" id="IPR007487">
    <property type="entry name" value="ABC_transpt-TYRBP-like"/>
</dbReference>
<gene>
    <name evidence="2" type="ORF">A2V58_07835</name>
</gene>
<reference evidence="2 3" key="1">
    <citation type="journal article" date="2016" name="Nat. Commun.">
        <title>Thousands of microbial genomes shed light on interconnected biogeochemical processes in an aquifer system.</title>
        <authorList>
            <person name="Anantharaman K."/>
            <person name="Brown C.T."/>
            <person name="Hug L.A."/>
            <person name="Sharon I."/>
            <person name="Castelle C.J."/>
            <person name="Probst A.J."/>
            <person name="Thomas B.C."/>
            <person name="Singh A."/>
            <person name="Wilkins M.J."/>
            <person name="Karaoz U."/>
            <person name="Brodie E.L."/>
            <person name="Williams K.H."/>
            <person name="Hubbard S.S."/>
            <person name="Banfield J.F."/>
        </authorList>
    </citation>
    <scope>NUCLEOTIDE SEQUENCE [LARGE SCALE GENOMIC DNA]</scope>
</reference>
<comment type="caution">
    <text evidence="2">The sequence shown here is derived from an EMBL/GenBank/DDBJ whole genome shotgun (WGS) entry which is preliminary data.</text>
</comment>
<evidence type="ECO:0000256" key="1">
    <source>
        <dbReference type="SAM" id="SignalP"/>
    </source>
</evidence>
<dbReference type="EMBL" id="MFSV01000055">
    <property type="protein sequence ID" value="OGI58709.1"/>
    <property type="molecule type" value="Genomic_DNA"/>
</dbReference>
<name>A0A1F6UMV8_9PROT</name>
<proteinExistence type="predicted"/>
<keyword evidence="1" id="KW-0732">Signal</keyword>
<sequence>MRAVARRLRIWMRLCFWLVLLLAPWSVAHATDVKRPARYSVLVLLSHQTGAYQEVVDGIRDGMRASDRIVLQIVPVVEYVRRAEALRQSMRPDMIISVGTEAAQILLQEVSDTPMCMILIPRTTSEALVREYEQLPLAARRPLSAVYIDQPFQRQLRLVRLTLPRSRSLGVVYGPLSRESEKQLKAAAAAEGEGDKWDLHAVSVNRENELFSAFTRVLDSSDVLLALPDPLVYNQHTTQNILLETYRQRKPLIGYSHAYVSAGALAAVYSTPRQIGLQVGEHLAELRGKAGASMPSPRYPKYFTVEVNQQVAQSLGLTIAAATELQSKIEEPLER</sequence>
<dbReference type="PANTHER" id="PTHR35271">
    <property type="entry name" value="ABC TRANSPORTER, SUBSTRATE-BINDING LIPOPROTEIN-RELATED"/>
    <property type="match status" value="1"/>
</dbReference>
<organism evidence="2 3">
    <name type="scientific">Candidatus Muproteobacteria bacterium RBG_19FT_COMBO_61_10</name>
    <dbReference type="NCBI Taxonomy" id="1817761"/>
    <lineage>
        <taxon>Bacteria</taxon>
        <taxon>Pseudomonadati</taxon>
        <taxon>Pseudomonadota</taxon>
        <taxon>Candidatus Muproteobacteria</taxon>
    </lineage>
</organism>
<evidence type="ECO:0000313" key="2">
    <source>
        <dbReference type="EMBL" id="OGI58709.1"/>
    </source>
</evidence>
<evidence type="ECO:0000313" key="3">
    <source>
        <dbReference type="Proteomes" id="UP000177950"/>
    </source>
</evidence>
<evidence type="ECO:0008006" key="4">
    <source>
        <dbReference type="Google" id="ProtNLM"/>
    </source>
</evidence>
<dbReference type="Proteomes" id="UP000177950">
    <property type="component" value="Unassembled WGS sequence"/>
</dbReference>
<feature type="signal peptide" evidence="1">
    <location>
        <begin position="1"/>
        <end position="30"/>
    </location>
</feature>
<dbReference type="AlphaFoldDB" id="A0A1F6UMV8"/>
<feature type="chain" id="PRO_5009527033" description="ABC transporter substrate-binding protein" evidence="1">
    <location>
        <begin position="31"/>
        <end position="335"/>
    </location>
</feature>
<dbReference type="Gene3D" id="3.40.50.2300">
    <property type="match status" value="2"/>
</dbReference>
<protein>
    <recommendedName>
        <fullName evidence="4">ABC transporter substrate-binding protein</fullName>
    </recommendedName>
</protein>
<dbReference type="Pfam" id="PF04392">
    <property type="entry name" value="ABC_sub_bind"/>
    <property type="match status" value="1"/>
</dbReference>
<dbReference type="PANTHER" id="PTHR35271:SF1">
    <property type="entry name" value="ABC TRANSPORTER, SUBSTRATE-BINDING LIPOPROTEIN"/>
    <property type="match status" value="1"/>
</dbReference>